<name>A0A8T0X308_PANVG</name>
<dbReference type="PANTHER" id="PTHR45749:SF35">
    <property type="entry name" value="AC-LIKE TRANSPOSASE-RELATED"/>
    <property type="match status" value="1"/>
</dbReference>
<dbReference type="InterPro" id="IPR008906">
    <property type="entry name" value="HATC_C_dom"/>
</dbReference>
<keyword evidence="5" id="KW-1185">Reference proteome</keyword>
<evidence type="ECO:0000256" key="1">
    <source>
        <dbReference type="SAM" id="MobiDB-lite"/>
    </source>
</evidence>
<evidence type="ECO:0000259" key="3">
    <source>
        <dbReference type="Pfam" id="PF14291"/>
    </source>
</evidence>
<dbReference type="AlphaFoldDB" id="A0A8T0X308"/>
<feature type="region of interest" description="Disordered" evidence="1">
    <location>
        <begin position="1"/>
        <end position="100"/>
    </location>
</feature>
<dbReference type="GO" id="GO:0046983">
    <property type="term" value="F:protein dimerization activity"/>
    <property type="evidence" value="ECO:0007669"/>
    <property type="project" value="InterPro"/>
</dbReference>
<evidence type="ECO:0000313" key="4">
    <source>
        <dbReference type="EMBL" id="KAG2653038.1"/>
    </source>
</evidence>
<dbReference type="SUPFAM" id="SSF53098">
    <property type="entry name" value="Ribonuclease H-like"/>
    <property type="match status" value="1"/>
</dbReference>
<evidence type="ECO:0008006" key="6">
    <source>
        <dbReference type="Google" id="ProtNLM"/>
    </source>
</evidence>
<dbReference type="EMBL" id="CM029038">
    <property type="protein sequence ID" value="KAG2653038.1"/>
    <property type="molecule type" value="Genomic_DNA"/>
</dbReference>
<accession>A0A8T0X308</accession>
<feature type="compositionally biased region" description="Polar residues" evidence="1">
    <location>
        <begin position="35"/>
        <end position="48"/>
    </location>
</feature>
<dbReference type="PANTHER" id="PTHR45749">
    <property type="match status" value="1"/>
</dbReference>
<feature type="compositionally biased region" description="Polar residues" evidence="1">
    <location>
        <begin position="82"/>
        <end position="93"/>
    </location>
</feature>
<reference evidence="4" key="1">
    <citation type="submission" date="2020-05" db="EMBL/GenBank/DDBJ databases">
        <title>WGS assembly of Panicum virgatum.</title>
        <authorList>
            <person name="Lovell J.T."/>
            <person name="Jenkins J."/>
            <person name="Shu S."/>
            <person name="Juenger T.E."/>
            <person name="Schmutz J."/>
        </authorList>
    </citation>
    <scope>NUCLEOTIDE SEQUENCE</scope>
    <source>
        <strain evidence="4">AP13</strain>
    </source>
</reference>
<feature type="domain" description="HAT C-terminal dimerisation" evidence="2">
    <location>
        <begin position="694"/>
        <end position="783"/>
    </location>
</feature>
<dbReference type="Proteomes" id="UP000823388">
    <property type="component" value="Chromosome 1N"/>
</dbReference>
<evidence type="ECO:0000313" key="5">
    <source>
        <dbReference type="Proteomes" id="UP000823388"/>
    </source>
</evidence>
<dbReference type="Pfam" id="PF05699">
    <property type="entry name" value="Dimer_Tnp_hAT"/>
    <property type="match status" value="1"/>
</dbReference>
<feature type="compositionally biased region" description="Basic and acidic residues" evidence="1">
    <location>
        <begin position="49"/>
        <end position="62"/>
    </location>
</feature>
<dbReference type="InterPro" id="IPR025398">
    <property type="entry name" value="DUF4371"/>
</dbReference>
<organism evidence="4 5">
    <name type="scientific">Panicum virgatum</name>
    <name type="common">Blackwell switchgrass</name>
    <dbReference type="NCBI Taxonomy" id="38727"/>
    <lineage>
        <taxon>Eukaryota</taxon>
        <taxon>Viridiplantae</taxon>
        <taxon>Streptophyta</taxon>
        <taxon>Embryophyta</taxon>
        <taxon>Tracheophyta</taxon>
        <taxon>Spermatophyta</taxon>
        <taxon>Magnoliopsida</taxon>
        <taxon>Liliopsida</taxon>
        <taxon>Poales</taxon>
        <taxon>Poaceae</taxon>
        <taxon>PACMAD clade</taxon>
        <taxon>Panicoideae</taxon>
        <taxon>Panicodae</taxon>
        <taxon>Paniceae</taxon>
        <taxon>Panicinae</taxon>
        <taxon>Panicum</taxon>
        <taxon>Panicum sect. Hiantes</taxon>
    </lineage>
</organism>
<dbReference type="InterPro" id="IPR012337">
    <property type="entry name" value="RNaseH-like_sf"/>
</dbReference>
<comment type="caution">
    <text evidence="4">The sequence shown here is derived from an EMBL/GenBank/DDBJ whole genome shotgun (WGS) entry which is preliminary data.</text>
</comment>
<proteinExistence type="predicted"/>
<evidence type="ECO:0000259" key="2">
    <source>
        <dbReference type="Pfam" id="PF05699"/>
    </source>
</evidence>
<protein>
    <recommendedName>
        <fullName evidence="6">TTF-type domain-containing protein</fullName>
    </recommendedName>
</protein>
<sequence length="810" mass="92848">MLPKKQLSGAQKRKKRKHDDQLAESQKGALHKFFVSSSTVDVNEVQGQESDHGQQEHDHNLNVEDEVNEDGPMDDRVRQENLHPSSNHENSNGAELDGSGLPIYDPRTWDNLDNSKRDILIEKGPVRELNLVFPKDAIGRHFSYAYYSRDLTNGESVDRKWLVYCKHGDKVYCFCCKLFKSNKSKSFLASDGVRDWQRLSRKLREHESSVEHLTNMNTWNEVRLRLSKNRTIDDDMQREISNEKERWRQVLVRIVSAVKFLTKHNLAFRGSNEKLYQDNNGNFLGTVEMIAEFDPVMQEHIRRIKSKEIHNHYLGHNIQNELISLLAGAVKNYILKIVKDAKYFSVILDCTPDASHEEQMTLIVRCVNMSSGIPRVEEFFLGFLKVDDTSGLGLFEVLIDTLQKLDLNVADVRGQGYDNGSNMKGHTKGVQNHLLQINPKALYMPCACHSLNLTLCDMAKSCRQAISFFGVIQRIYALFARSTKRWKVLLDNVPKLTIKPLSNTRWEIRIKSVQPIRYQTPQIRSALQKVEEVCTDDPSAVSDAQALVGTLENFEFIVGMVIWHDVLFTINMVSKKLQSKIVCMDATLKQIEGVISYFRKYRVEGFDSSIEVAKAIAADMDIEPKFPTKRQSKRKKQFDETSDEEIQLSAMESFRVNYFIVIVDTAIASLTSRFEQLKTFEKKFFSHDNSSDVDLDDFFSELKVLQVTLPDGFMSAPDILQFVTTVDCYPNVSIAYRILLTVPVTVASAERSFSKLKLLRNCLRTTMLQERLNGLAMCSIEKDILDNIDLDTIINDFASRNARRSFIVKD</sequence>
<gene>
    <name evidence="4" type="ORF">PVAP13_1NG424057</name>
</gene>
<dbReference type="Pfam" id="PF14291">
    <property type="entry name" value="DUF4371"/>
    <property type="match status" value="1"/>
</dbReference>
<feature type="domain" description="DUF4371" evidence="3">
    <location>
        <begin position="190"/>
        <end position="428"/>
    </location>
</feature>
<feature type="compositionally biased region" description="Acidic residues" evidence="1">
    <location>
        <begin position="63"/>
        <end position="72"/>
    </location>
</feature>